<accession>A0A4R4DTZ8</accession>
<dbReference type="InterPro" id="IPR025996">
    <property type="entry name" value="MT1864/Rv1816-like_C"/>
</dbReference>
<evidence type="ECO:0000256" key="2">
    <source>
        <dbReference type="ARBA" id="ARBA00023125"/>
    </source>
</evidence>
<dbReference type="SUPFAM" id="SSF46689">
    <property type="entry name" value="Homeodomain-like"/>
    <property type="match status" value="1"/>
</dbReference>
<evidence type="ECO:0000256" key="1">
    <source>
        <dbReference type="ARBA" id="ARBA00023015"/>
    </source>
</evidence>
<dbReference type="PANTHER" id="PTHR30055">
    <property type="entry name" value="HTH-TYPE TRANSCRIPTIONAL REGULATOR RUTR"/>
    <property type="match status" value="1"/>
</dbReference>
<dbReference type="InterPro" id="IPR001647">
    <property type="entry name" value="HTH_TetR"/>
</dbReference>
<dbReference type="InterPro" id="IPR050109">
    <property type="entry name" value="HTH-type_TetR-like_transc_reg"/>
</dbReference>
<dbReference type="PANTHER" id="PTHR30055:SF220">
    <property type="entry name" value="TETR-FAMILY REGULATORY PROTEIN"/>
    <property type="match status" value="1"/>
</dbReference>
<evidence type="ECO:0000256" key="3">
    <source>
        <dbReference type="ARBA" id="ARBA00023163"/>
    </source>
</evidence>
<dbReference type="InterPro" id="IPR036271">
    <property type="entry name" value="Tet_transcr_reg_TetR-rel_C_sf"/>
</dbReference>
<dbReference type="Gene3D" id="1.10.357.10">
    <property type="entry name" value="Tetracycline Repressor, domain 2"/>
    <property type="match status" value="1"/>
</dbReference>
<dbReference type="PROSITE" id="PS50977">
    <property type="entry name" value="HTH_TETR_2"/>
    <property type="match status" value="1"/>
</dbReference>
<feature type="DNA-binding region" description="H-T-H motif" evidence="4">
    <location>
        <begin position="42"/>
        <end position="61"/>
    </location>
</feature>
<dbReference type="PRINTS" id="PR00455">
    <property type="entry name" value="HTHTETR"/>
</dbReference>
<gene>
    <name evidence="6" type="ORF">EXY23_00160</name>
</gene>
<comment type="caution">
    <text evidence="6">The sequence shown here is derived from an EMBL/GenBank/DDBJ whole genome shotgun (WGS) entry which is preliminary data.</text>
</comment>
<sequence length="209" mass="22681">MDQVPCFPNLAARRGYHHGNLREALLEAARQLVAERGPQGFSLTEAARRAGVSPSAPYRHFKDRHEVLADLARRGFALFGQRLESAMADAADAAEALRRLGPAYLAFAREEPGYYAAMFTFQAGPPGQPERRGSFDVLTEAITALLPRGGRDPRLVARQVWALSHGVAMLERAWIPQQDPGAPPAELVLEHGVAALLGKPLEVCAPQDG</sequence>
<evidence type="ECO:0000256" key="4">
    <source>
        <dbReference type="PROSITE-ProRule" id="PRU00335"/>
    </source>
</evidence>
<keyword evidence="7" id="KW-1185">Reference proteome</keyword>
<keyword evidence="2 4" id="KW-0238">DNA-binding</keyword>
<proteinExistence type="predicted"/>
<organism evidence="6 7">
    <name type="scientific">Roseicella aquatilis</name>
    <dbReference type="NCBI Taxonomy" id="2527868"/>
    <lineage>
        <taxon>Bacteria</taxon>
        <taxon>Pseudomonadati</taxon>
        <taxon>Pseudomonadota</taxon>
        <taxon>Alphaproteobacteria</taxon>
        <taxon>Acetobacterales</taxon>
        <taxon>Roseomonadaceae</taxon>
        <taxon>Roseicella</taxon>
    </lineage>
</organism>
<reference evidence="6 7" key="1">
    <citation type="submission" date="2019-03" db="EMBL/GenBank/DDBJ databases">
        <title>Paracraurococcus aquatilis NE82 genome sequence.</title>
        <authorList>
            <person name="Zhao Y."/>
            <person name="Du Z."/>
        </authorList>
    </citation>
    <scope>NUCLEOTIDE SEQUENCE [LARGE SCALE GENOMIC DNA]</scope>
    <source>
        <strain evidence="6 7">NE82</strain>
    </source>
</reference>
<dbReference type="RefSeq" id="WP_132283539.1">
    <property type="nucleotide sequence ID" value="NZ_SKBM01000001.1"/>
</dbReference>
<dbReference type="Pfam" id="PF00440">
    <property type="entry name" value="TetR_N"/>
    <property type="match status" value="1"/>
</dbReference>
<evidence type="ECO:0000313" key="7">
    <source>
        <dbReference type="Proteomes" id="UP000295023"/>
    </source>
</evidence>
<dbReference type="EMBL" id="SKBM01000001">
    <property type="protein sequence ID" value="TCZ66567.1"/>
    <property type="molecule type" value="Genomic_DNA"/>
</dbReference>
<dbReference type="AlphaFoldDB" id="A0A4R4DTZ8"/>
<dbReference type="GO" id="GO:0000976">
    <property type="term" value="F:transcription cis-regulatory region binding"/>
    <property type="evidence" value="ECO:0007669"/>
    <property type="project" value="TreeGrafter"/>
</dbReference>
<evidence type="ECO:0000313" key="6">
    <source>
        <dbReference type="EMBL" id="TCZ66567.1"/>
    </source>
</evidence>
<evidence type="ECO:0000259" key="5">
    <source>
        <dbReference type="PROSITE" id="PS50977"/>
    </source>
</evidence>
<protein>
    <submittedName>
        <fullName evidence="6">TetR/AcrR family transcriptional regulator</fullName>
    </submittedName>
</protein>
<name>A0A4R4DTZ8_9PROT</name>
<feature type="domain" description="HTH tetR-type" evidence="5">
    <location>
        <begin position="19"/>
        <end position="79"/>
    </location>
</feature>
<keyword evidence="3" id="KW-0804">Transcription</keyword>
<dbReference type="SUPFAM" id="SSF48498">
    <property type="entry name" value="Tetracyclin repressor-like, C-terminal domain"/>
    <property type="match status" value="1"/>
</dbReference>
<dbReference type="Pfam" id="PF13305">
    <property type="entry name" value="TetR_C_33"/>
    <property type="match status" value="1"/>
</dbReference>
<dbReference type="InterPro" id="IPR009057">
    <property type="entry name" value="Homeodomain-like_sf"/>
</dbReference>
<dbReference type="GO" id="GO:0003700">
    <property type="term" value="F:DNA-binding transcription factor activity"/>
    <property type="evidence" value="ECO:0007669"/>
    <property type="project" value="TreeGrafter"/>
</dbReference>
<keyword evidence="1" id="KW-0805">Transcription regulation</keyword>
<dbReference type="OrthoDB" id="7056813at2"/>
<dbReference type="Proteomes" id="UP000295023">
    <property type="component" value="Unassembled WGS sequence"/>
</dbReference>